<dbReference type="InterPro" id="IPR053385">
    <property type="entry name" value="ABC_transport_permease"/>
</dbReference>
<dbReference type="Pfam" id="PF00528">
    <property type="entry name" value="BPD_transp_1"/>
    <property type="match status" value="1"/>
</dbReference>
<keyword evidence="11" id="KW-1185">Reference proteome</keyword>
<dbReference type="Gene3D" id="1.10.3720.10">
    <property type="entry name" value="MetI-like"/>
    <property type="match status" value="1"/>
</dbReference>
<dbReference type="InterPro" id="IPR035906">
    <property type="entry name" value="MetI-like_sf"/>
</dbReference>
<feature type="transmembrane region" description="Helical" evidence="8">
    <location>
        <begin position="262"/>
        <end position="285"/>
    </location>
</feature>
<organism evidence="10 11">
    <name type="scientific">Paenibacillus lacisoli</name>
    <dbReference type="NCBI Taxonomy" id="3064525"/>
    <lineage>
        <taxon>Bacteria</taxon>
        <taxon>Bacillati</taxon>
        <taxon>Bacillota</taxon>
        <taxon>Bacilli</taxon>
        <taxon>Bacillales</taxon>
        <taxon>Paenibacillaceae</taxon>
        <taxon>Paenibacillus</taxon>
    </lineage>
</organism>
<dbReference type="CDD" id="cd06261">
    <property type="entry name" value="TM_PBP2"/>
    <property type="match status" value="1"/>
</dbReference>
<dbReference type="Proteomes" id="UP001240171">
    <property type="component" value="Unassembled WGS sequence"/>
</dbReference>
<dbReference type="Pfam" id="PF12911">
    <property type="entry name" value="OppC_N"/>
    <property type="match status" value="1"/>
</dbReference>
<gene>
    <name evidence="10" type="ORF">Q5741_12240</name>
</gene>
<proteinExistence type="inferred from homology"/>
<evidence type="ECO:0000256" key="2">
    <source>
        <dbReference type="ARBA" id="ARBA00022448"/>
    </source>
</evidence>
<accession>A0ABT9CEW8</accession>
<dbReference type="NCBIfam" id="NF045474">
    <property type="entry name" value="Opp2C"/>
    <property type="match status" value="1"/>
</dbReference>
<dbReference type="InterPro" id="IPR025966">
    <property type="entry name" value="OppC_N"/>
</dbReference>
<dbReference type="InterPro" id="IPR000515">
    <property type="entry name" value="MetI-like"/>
</dbReference>
<dbReference type="InterPro" id="IPR050366">
    <property type="entry name" value="BP-dependent_transpt_permease"/>
</dbReference>
<evidence type="ECO:0000313" key="11">
    <source>
        <dbReference type="Proteomes" id="UP001240171"/>
    </source>
</evidence>
<feature type="transmembrane region" description="Helical" evidence="8">
    <location>
        <begin position="98"/>
        <end position="124"/>
    </location>
</feature>
<keyword evidence="6 8" id="KW-0472">Membrane</keyword>
<reference evidence="10 11" key="1">
    <citation type="submission" date="2023-07" db="EMBL/GenBank/DDBJ databases">
        <title>Paenibacillus sp. JX-17 nov. isolated from soil.</title>
        <authorList>
            <person name="Wan Y."/>
            <person name="Liu B."/>
        </authorList>
    </citation>
    <scope>NUCLEOTIDE SEQUENCE [LARGE SCALE GENOMIC DNA]</scope>
    <source>
        <strain evidence="10 11">JX-17</strain>
    </source>
</reference>
<keyword evidence="5 8" id="KW-1133">Transmembrane helix</keyword>
<keyword evidence="2 8" id="KW-0813">Transport</keyword>
<comment type="similarity">
    <text evidence="7">Belongs to the binding-protein-dependent transport system permease family. OppBC subfamily.</text>
</comment>
<dbReference type="PROSITE" id="PS50928">
    <property type="entry name" value="ABC_TM1"/>
    <property type="match status" value="1"/>
</dbReference>
<evidence type="ECO:0000259" key="9">
    <source>
        <dbReference type="PROSITE" id="PS50928"/>
    </source>
</evidence>
<dbReference type="EMBL" id="JAUQTB010000006">
    <property type="protein sequence ID" value="MDO7907179.1"/>
    <property type="molecule type" value="Genomic_DNA"/>
</dbReference>
<evidence type="ECO:0000256" key="5">
    <source>
        <dbReference type="ARBA" id="ARBA00022989"/>
    </source>
</evidence>
<feature type="transmembrane region" description="Helical" evidence="8">
    <location>
        <begin position="136"/>
        <end position="156"/>
    </location>
</feature>
<protein>
    <submittedName>
        <fullName evidence="10">ABC transporter permease</fullName>
    </submittedName>
</protein>
<dbReference type="SUPFAM" id="SSF161098">
    <property type="entry name" value="MetI-like"/>
    <property type="match status" value="1"/>
</dbReference>
<evidence type="ECO:0000256" key="8">
    <source>
        <dbReference type="RuleBase" id="RU363032"/>
    </source>
</evidence>
<dbReference type="PANTHER" id="PTHR43386:SF1">
    <property type="entry name" value="D,D-DIPEPTIDE TRANSPORT SYSTEM PERMEASE PROTEIN DDPC-RELATED"/>
    <property type="match status" value="1"/>
</dbReference>
<keyword evidence="4 8" id="KW-0812">Transmembrane</keyword>
<name>A0ABT9CEW8_9BACL</name>
<feature type="transmembrane region" description="Helical" evidence="8">
    <location>
        <begin position="36"/>
        <end position="57"/>
    </location>
</feature>
<evidence type="ECO:0000256" key="7">
    <source>
        <dbReference type="ARBA" id="ARBA00024202"/>
    </source>
</evidence>
<feature type="transmembrane region" description="Helical" evidence="8">
    <location>
        <begin position="217"/>
        <end position="242"/>
    </location>
</feature>
<dbReference type="RefSeq" id="WP_305024386.1">
    <property type="nucleotide sequence ID" value="NZ_JAUQTB010000006.1"/>
</dbReference>
<evidence type="ECO:0000256" key="4">
    <source>
        <dbReference type="ARBA" id="ARBA00022692"/>
    </source>
</evidence>
<evidence type="ECO:0000256" key="1">
    <source>
        <dbReference type="ARBA" id="ARBA00004651"/>
    </source>
</evidence>
<comment type="caution">
    <text evidence="10">The sequence shown here is derived from an EMBL/GenBank/DDBJ whole genome shotgun (WGS) entry which is preliminary data.</text>
</comment>
<comment type="subcellular location">
    <subcellularLocation>
        <location evidence="1 8">Cell membrane</location>
        <topology evidence="1 8">Multi-pass membrane protein</topology>
    </subcellularLocation>
</comment>
<dbReference type="PANTHER" id="PTHR43386">
    <property type="entry name" value="OLIGOPEPTIDE TRANSPORT SYSTEM PERMEASE PROTEIN APPC"/>
    <property type="match status" value="1"/>
</dbReference>
<evidence type="ECO:0000256" key="3">
    <source>
        <dbReference type="ARBA" id="ARBA00022475"/>
    </source>
</evidence>
<keyword evidence="3" id="KW-1003">Cell membrane</keyword>
<evidence type="ECO:0000256" key="6">
    <source>
        <dbReference type="ARBA" id="ARBA00023136"/>
    </source>
</evidence>
<sequence>MAQVSMNNQVQVKEQTQRVSGPWRDAWRSFRRNKSAVAGLTVILIFIVLALIAPLIAPYDYKAQELVQRLKAPGSTHWFGTDDLGRDLLSRTLYGARISLWVGFLSVIGSIAAGTVLGIVAGFYGKWLDMLISRIFDILLAFPAILLAIAIVAILGPSLQNALYAIAIVNVPTYGRLVRSRVLSLKNEEYITAARAIGVSDIRILARHIFPHTLTPIIVQGTLGVGTAIIEAAALGFLGMGAQPPSPEWGKMLSDSRQFIQLAPWTVFFPGISIMLTVLGFNLLGDGLRDVLDPKSQRK</sequence>
<evidence type="ECO:0000313" key="10">
    <source>
        <dbReference type="EMBL" id="MDO7907179.1"/>
    </source>
</evidence>
<feature type="domain" description="ABC transmembrane type-1" evidence="9">
    <location>
        <begin position="96"/>
        <end position="285"/>
    </location>
</feature>